<evidence type="ECO:0000313" key="3">
    <source>
        <dbReference type="Proteomes" id="UP000305202"/>
    </source>
</evidence>
<keyword evidence="3" id="KW-1185">Reference proteome</keyword>
<dbReference type="RefSeq" id="WP_136991204.1">
    <property type="nucleotide sequence ID" value="NZ_SZPQ01000024.1"/>
</dbReference>
<dbReference type="InterPro" id="IPR050744">
    <property type="entry name" value="AI-2_Isomerase_LsrG"/>
</dbReference>
<dbReference type="InterPro" id="IPR011008">
    <property type="entry name" value="Dimeric_a/b-barrel"/>
</dbReference>
<dbReference type="Pfam" id="PF03992">
    <property type="entry name" value="ABM"/>
    <property type="match status" value="1"/>
</dbReference>
<accession>A0ABY2SHN3</accession>
<organism evidence="2 3">
    <name type="scientific">Martelella alba</name>
    <dbReference type="NCBI Taxonomy" id="2590451"/>
    <lineage>
        <taxon>Bacteria</taxon>
        <taxon>Pseudomonadati</taxon>
        <taxon>Pseudomonadota</taxon>
        <taxon>Alphaproteobacteria</taxon>
        <taxon>Hyphomicrobiales</taxon>
        <taxon>Aurantimonadaceae</taxon>
        <taxon>Martelella</taxon>
    </lineage>
</organism>
<keyword evidence="2" id="KW-0503">Monooxygenase</keyword>
<dbReference type="InterPro" id="IPR007138">
    <property type="entry name" value="ABM_dom"/>
</dbReference>
<comment type="caution">
    <text evidence="2">The sequence shown here is derived from an EMBL/GenBank/DDBJ whole genome shotgun (WGS) entry which is preliminary data.</text>
</comment>
<gene>
    <name evidence="2" type="ORF">FCN80_16170</name>
</gene>
<sequence>MSADIHVVAVIEGKPGSAETIKAILAPCVEASRKDEGCLKYDVHQDRERPDHFIFVEHWASEALLERHGRSAHLKALVDALAPLSIQPLEVSILAKLF</sequence>
<evidence type="ECO:0000313" key="2">
    <source>
        <dbReference type="EMBL" id="TKI04856.1"/>
    </source>
</evidence>
<dbReference type="EMBL" id="SZPQ01000024">
    <property type="protein sequence ID" value="TKI04856.1"/>
    <property type="molecule type" value="Genomic_DNA"/>
</dbReference>
<dbReference type="Gene3D" id="3.30.70.100">
    <property type="match status" value="1"/>
</dbReference>
<dbReference type="Proteomes" id="UP000305202">
    <property type="component" value="Unassembled WGS sequence"/>
</dbReference>
<evidence type="ECO:0000259" key="1">
    <source>
        <dbReference type="PROSITE" id="PS51725"/>
    </source>
</evidence>
<protein>
    <submittedName>
        <fullName evidence="2">Antibiotic biosynthesis monooxygenase</fullName>
    </submittedName>
</protein>
<proteinExistence type="predicted"/>
<name>A0ABY2SHN3_9HYPH</name>
<dbReference type="PANTHER" id="PTHR33336:SF3">
    <property type="entry name" value="ABM DOMAIN-CONTAINING PROTEIN"/>
    <property type="match status" value="1"/>
</dbReference>
<dbReference type="SUPFAM" id="SSF54909">
    <property type="entry name" value="Dimeric alpha+beta barrel"/>
    <property type="match status" value="1"/>
</dbReference>
<feature type="domain" description="ABM" evidence="1">
    <location>
        <begin position="5"/>
        <end position="94"/>
    </location>
</feature>
<reference evidence="2 3" key="1">
    <citation type="submission" date="2019-04" db="EMBL/GenBank/DDBJ databases">
        <authorList>
            <person name="Li M."/>
            <person name="Gao C."/>
        </authorList>
    </citation>
    <scope>NUCLEOTIDE SEQUENCE [LARGE SCALE GENOMIC DNA]</scope>
    <source>
        <strain evidence="2 3">BGMRC 2031</strain>
    </source>
</reference>
<dbReference type="GO" id="GO:0004497">
    <property type="term" value="F:monooxygenase activity"/>
    <property type="evidence" value="ECO:0007669"/>
    <property type="project" value="UniProtKB-KW"/>
</dbReference>
<dbReference type="PANTHER" id="PTHR33336">
    <property type="entry name" value="QUINOL MONOOXYGENASE YGIN-RELATED"/>
    <property type="match status" value="1"/>
</dbReference>
<keyword evidence="2" id="KW-0560">Oxidoreductase</keyword>
<dbReference type="PROSITE" id="PS51725">
    <property type="entry name" value="ABM"/>
    <property type="match status" value="1"/>
</dbReference>